<dbReference type="SUPFAM" id="SSF48403">
    <property type="entry name" value="Ankyrin repeat"/>
    <property type="match status" value="1"/>
</dbReference>
<evidence type="ECO:0000256" key="4">
    <source>
        <dbReference type="SAM" id="MobiDB-lite"/>
    </source>
</evidence>
<protein>
    <submittedName>
        <fullName evidence="5">Uncharacterized protein</fullName>
    </submittedName>
</protein>
<name>A0ABR1HFP7_9HYPO</name>
<dbReference type="Pfam" id="PF12796">
    <property type="entry name" value="Ank_2"/>
    <property type="match status" value="1"/>
</dbReference>
<evidence type="ECO:0000256" key="1">
    <source>
        <dbReference type="ARBA" id="ARBA00022737"/>
    </source>
</evidence>
<accession>A0ABR1HFP7</accession>
<dbReference type="PANTHER" id="PTHR24141:SF1">
    <property type="entry name" value="2-5A-DEPENDENT RIBONUCLEASE"/>
    <property type="match status" value="1"/>
</dbReference>
<feature type="region of interest" description="Disordered" evidence="4">
    <location>
        <begin position="1"/>
        <end position="21"/>
    </location>
</feature>
<reference evidence="5 6" key="1">
    <citation type="journal article" date="2025" name="Microbiol. Resour. Announc.">
        <title>Draft genome sequences for Neonectria magnoliae and Neonectria punicea, canker pathogens of Liriodendron tulipifera and Acer saccharum in West Virginia.</title>
        <authorList>
            <person name="Petronek H.M."/>
            <person name="Kasson M.T."/>
            <person name="Metheny A.M."/>
            <person name="Stauder C.M."/>
            <person name="Lovett B."/>
            <person name="Lynch S.C."/>
            <person name="Garnas J.R."/>
            <person name="Kasson L.R."/>
            <person name="Stajich J.E."/>
        </authorList>
    </citation>
    <scope>NUCLEOTIDE SEQUENCE [LARGE SCALE GENOMIC DNA]</scope>
    <source>
        <strain evidence="5 6">NRRL 64653</strain>
    </source>
</reference>
<dbReference type="Gene3D" id="1.25.40.20">
    <property type="entry name" value="Ankyrin repeat-containing domain"/>
    <property type="match status" value="1"/>
</dbReference>
<gene>
    <name evidence="5" type="ORF">QQX98_003122</name>
</gene>
<dbReference type="EMBL" id="JAZAVJ010000035">
    <property type="protein sequence ID" value="KAK7419750.1"/>
    <property type="molecule type" value="Genomic_DNA"/>
</dbReference>
<dbReference type="SMART" id="SM00248">
    <property type="entry name" value="ANK"/>
    <property type="match status" value="3"/>
</dbReference>
<sequence length="192" mass="21043">MAISDEAGAGQEYEEAVDGVECSRDLTETERLLVEQRATELGLAEVVELLLKSTDVNVNEMDNDGRTPLSWTAMWKHKPAKKATPRKANTMDYWNILELLIENNGIDVNSKDVNGWTPLSWAAKNGQSLVLQFLLGVDGLEVNSKDNDGRTALSLAAEHGARSCILDLVGNASIDLNFRDNDGQTPLCWVGL</sequence>
<feature type="repeat" description="ANK" evidence="3">
    <location>
        <begin position="148"/>
        <end position="181"/>
    </location>
</feature>
<dbReference type="InterPro" id="IPR036770">
    <property type="entry name" value="Ankyrin_rpt-contain_sf"/>
</dbReference>
<evidence type="ECO:0000313" key="5">
    <source>
        <dbReference type="EMBL" id="KAK7419750.1"/>
    </source>
</evidence>
<evidence type="ECO:0000313" key="6">
    <source>
        <dbReference type="Proteomes" id="UP001498476"/>
    </source>
</evidence>
<evidence type="ECO:0000256" key="2">
    <source>
        <dbReference type="ARBA" id="ARBA00023043"/>
    </source>
</evidence>
<dbReference type="InterPro" id="IPR002110">
    <property type="entry name" value="Ankyrin_rpt"/>
</dbReference>
<keyword evidence="2 3" id="KW-0040">ANK repeat</keyword>
<dbReference type="PANTHER" id="PTHR24141">
    <property type="entry name" value="2-5A-DEPENDENT RIBONUCLEASE"/>
    <property type="match status" value="1"/>
</dbReference>
<keyword evidence="1" id="KW-0677">Repeat</keyword>
<evidence type="ECO:0000256" key="3">
    <source>
        <dbReference type="PROSITE-ProRule" id="PRU00023"/>
    </source>
</evidence>
<keyword evidence="6" id="KW-1185">Reference proteome</keyword>
<dbReference type="Proteomes" id="UP001498476">
    <property type="component" value="Unassembled WGS sequence"/>
</dbReference>
<organism evidence="5 6">
    <name type="scientific">Neonectria punicea</name>
    <dbReference type="NCBI Taxonomy" id="979145"/>
    <lineage>
        <taxon>Eukaryota</taxon>
        <taxon>Fungi</taxon>
        <taxon>Dikarya</taxon>
        <taxon>Ascomycota</taxon>
        <taxon>Pezizomycotina</taxon>
        <taxon>Sordariomycetes</taxon>
        <taxon>Hypocreomycetidae</taxon>
        <taxon>Hypocreales</taxon>
        <taxon>Nectriaceae</taxon>
        <taxon>Neonectria</taxon>
    </lineage>
</organism>
<proteinExistence type="predicted"/>
<dbReference type="PROSITE" id="PS50088">
    <property type="entry name" value="ANK_REPEAT"/>
    <property type="match status" value="1"/>
</dbReference>
<comment type="caution">
    <text evidence="5">The sequence shown here is derived from an EMBL/GenBank/DDBJ whole genome shotgun (WGS) entry which is preliminary data.</text>
</comment>